<feature type="domain" description="DUF112" evidence="2">
    <location>
        <begin position="18"/>
        <end position="437"/>
    </location>
</feature>
<comment type="caution">
    <text evidence="3">The sequence shown here is derived from an EMBL/GenBank/DDBJ whole genome shotgun (WGS) entry which is preliminary data.</text>
</comment>
<feature type="transmembrane region" description="Helical" evidence="1">
    <location>
        <begin position="167"/>
        <end position="189"/>
    </location>
</feature>
<feature type="transmembrane region" description="Helical" evidence="1">
    <location>
        <begin position="387"/>
        <end position="407"/>
    </location>
</feature>
<feature type="transmembrane region" description="Helical" evidence="1">
    <location>
        <begin position="142"/>
        <end position="161"/>
    </location>
</feature>
<dbReference type="Pfam" id="PF01970">
    <property type="entry name" value="TctA"/>
    <property type="match status" value="1"/>
</dbReference>
<evidence type="ECO:0000259" key="2">
    <source>
        <dbReference type="Pfam" id="PF01970"/>
    </source>
</evidence>
<feature type="transmembrane region" description="Helical" evidence="1">
    <location>
        <begin position="18"/>
        <end position="47"/>
    </location>
</feature>
<feature type="transmembrane region" description="Helical" evidence="1">
    <location>
        <begin position="463"/>
        <end position="483"/>
    </location>
</feature>
<dbReference type="InterPro" id="IPR002823">
    <property type="entry name" value="DUF112_TM"/>
</dbReference>
<feature type="transmembrane region" description="Helical" evidence="1">
    <location>
        <begin position="353"/>
        <end position="375"/>
    </location>
</feature>
<gene>
    <name evidence="3" type="ORF">SDC9_87795</name>
</gene>
<name>A0A644ZJS8_9ZZZZ</name>
<keyword evidence="1" id="KW-0472">Membrane</keyword>
<organism evidence="3">
    <name type="scientific">bioreactor metagenome</name>
    <dbReference type="NCBI Taxonomy" id="1076179"/>
    <lineage>
        <taxon>unclassified sequences</taxon>
        <taxon>metagenomes</taxon>
        <taxon>ecological metagenomes</taxon>
    </lineage>
</organism>
<keyword evidence="1" id="KW-0812">Transmembrane</keyword>
<feature type="transmembrane region" description="Helical" evidence="1">
    <location>
        <begin position="413"/>
        <end position="442"/>
    </location>
</feature>
<keyword evidence="1" id="KW-1133">Transmembrane helix</keyword>
<dbReference type="EMBL" id="VSSQ01009260">
    <property type="protein sequence ID" value="MPM41145.1"/>
    <property type="molecule type" value="Genomic_DNA"/>
</dbReference>
<reference evidence="3" key="1">
    <citation type="submission" date="2019-08" db="EMBL/GenBank/DDBJ databases">
        <authorList>
            <person name="Kucharzyk K."/>
            <person name="Murdoch R.W."/>
            <person name="Higgins S."/>
            <person name="Loffler F."/>
        </authorList>
    </citation>
    <scope>NUCLEOTIDE SEQUENCE</scope>
</reference>
<dbReference type="AlphaFoldDB" id="A0A644ZJS8"/>
<evidence type="ECO:0000313" key="3">
    <source>
        <dbReference type="EMBL" id="MPM41145.1"/>
    </source>
</evidence>
<feature type="transmembrane region" description="Helical" evidence="1">
    <location>
        <begin position="317"/>
        <end position="341"/>
    </location>
</feature>
<protein>
    <recommendedName>
        <fullName evidence="2">DUF112 domain-containing protein</fullName>
    </recommendedName>
</protein>
<feature type="transmembrane region" description="Helical" evidence="1">
    <location>
        <begin position="104"/>
        <end position="130"/>
    </location>
</feature>
<evidence type="ECO:0000256" key="1">
    <source>
        <dbReference type="SAM" id="Phobius"/>
    </source>
</evidence>
<dbReference type="PANTHER" id="PTHR35342">
    <property type="entry name" value="TRICARBOXYLIC TRANSPORT PROTEIN"/>
    <property type="match status" value="1"/>
</dbReference>
<sequence length="490" mass="51608">MLEWIIEGFGAVFTWQNILISLVGCFLGNMVGVLPGLGPTASVALLFPFMLKLEPLSILICLGAVYYGAMYGGSITAILLNIPGEVAAVPTAMDGYPLAQQGRAGSTMIVCAFASFFGGMVALLCLAFFAPALAKFALSFGSFEYLALMLFSMCCACGLSGKSVAKGLASAVIGILIALVGCDSATNAYRFTFGSFKLLQGFDVVPIVVGLFGITEVLRGIKDNASTVVGGENMYQRTWPTKREAKLSLGAAVRGALFGTSLGILPGLTPSACTFISYSMNKKLSVEKDKIGKGAIEGCACAEAANNSSAMAGFIPLLALGIPTGPVLSIVLAALIIQGVVPGPLMFTVNLDLTGAVIAAFAIGNIILLIMNVPLVKMWVKVANLPYRWLAPVILFLCMMGTIVIRYSMFDMWVMLAFGLIGFVAREGDFPISPMVLGIVLGKSIENYFRQAATIGLGRIVEHPIAISALVAGLIMLLVFTIFKDKVSDD</sequence>
<proteinExistence type="predicted"/>
<accession>A0A644ZJS8</accession>
<dbReference type="PANTHER" id="PTHR35342:SF5">
    <property type="entry name" value="TRICARBOXYLIC TRANSPORT PROTEIN"/>
    <property type="match status" value="1"/>
</dbReference>